<organism evidence="2 3">
    <name type="scientific">Hermanssonia centrifuga</name>
    <dbReference type="NCBI Taxonomy" id="98765"/>
    <lineage>
        <taxon>Eukaryota</taxon>
        <taxon>Fungi</taxon>
        <taxon>Dikarya</taxon>
        <taxon>Basidiomycota</taxon>
        <taxon>Agaricomycotina</taxon>
        <taxon>Agaricomycetes</taxon>
        <taxon>Polyporales</taxon>
        <taxon>Meruliaceae</taxon>
        <taxon>Hermanssonia</taxon>
    </lineage>
</organism>
<dbReference type="EMBL" id="MLYV02000872">
    <property type="protein sequence ID" value="PSR75889.1"/>
    <property type="molecule type" value="Genomic_DNA"/>
</dbReference>
<protein>
    <submittedName>
        <fullName evidence="2">Uncharacterized protein</fullName>
    </submittedName>
</protein>
<evidence type="ECO:0000313" key="2">
    <source>
        <dbReference type="EMBL" id="PSR75889.1"/>
    </source>
</evidence>
<evidence type="ECO:0000256" key="1">
    <source>
        <dbReference type="SAM" id="MobiDB-lite"/>
    </source>
</evidence>
<reference evidence="2 3" key="1">
    <citation type="submission" date="2018-02" db="EMBL/GenBank/DDBJ databases">
        <title>Genome sequence of the basidiomycete white-rot fungus Phlebia centrifuga.</title>
        <authorList>
            <person name="Granchi Z."/>
            <person name="Peng M."/>
            <person name="de Vries R.P."/>
            <person name="Hilden K."/>
            <person name="Makela M.R."/>
            <person name="Grigoriev I."/>
            <person name="Riley R."/>
        </authorList>
    </citation>
    <scope>NUCLEOTIDE SEQUENCE [LARGE SCALE GENOMIC DNA]</scope>
    <source>
        <strain evidence="2 3">FBCC195</strain>
    </source>
</reference>
<feature type="compositionally biased region" description="Polar residues" evidence="1">
    <location>
        <begin position="39"/>
        <end position="49"/>
    </location>
</feature>
<name>A0A2R6NSP7_9APHY</name>
<sequence>MSLNRSKSTPEVAPPQPFLRQDIPAKNRGRPQMHRQRSESALSDVRQSIPSPPRHYRPARERRTEDPFSLAGFFPSETLFAPSQHFDSDSEEPWLWLQEYEGAGERDIENSSPVLLPLADFPVQGSSSSHILAKTEDTDFEWDDAIRQEDKLGILSMPSLFVYAGSEAEQPYEHLLSPYSENDADPPDSEGLYQVLHALRQAHSTTENAKNATTHGLFSPADVEIFGPEEEVGWQSVFGVLLDVLSF</sequence>
<gene>
    <name evidence="2" type="ORF">PHLCEN_2v8803</name>
</gene>
<feature type="region of interest" description="Disordered" evidence="1">
    <location>
        <begin position="1"/>
        <end position="68"/>
    </location>
</feature>
<proteinExistence type="predicted"/>
<dbReference type="OrthoDB" id="3205299at2759"/>
<accession>A0A2R6NSP7</accession>
<evidence type="ECO:0000313" key="3">
    <source>
        <dbReference type="Proteomes" id="UP000186601"/>
    </source>
</evidence>
<keyword evidence="3" id="KW-1185">Reference proteome</keyword>
<dbReference type="AlphaFoldDB" id="A0A2R6NSP7"/>
<dbReference type="Proteomes" id="UP000186601">
    <property type="component" value="Unassembled WGS sequence"/>
</dbReference>
<comment type="caution">
    <text evidence="2">The sequence shown here is derived from an EMBL/GenBank/DDBJ whole genome shotgun (WGS) entry which is preliminary data.</text>
</comment>